<protein>
    <submittedName>
        <fullName evidence="1">DUF4419 domain-containing protein</fullName>
    </submittedName>
</protein>
<dbReference type="OrthoDB" id="9806766at2"/>
<sequence length="553" mass="61799">MRGPSRGRIPAMSVTFLVDDVPRATEPLPTRRLAETHGDALTFGGDADLSVVDHGSTHALLGAVHLAFAEHRPLVLSPDAVWLTIAQGVAQHVRLHAEQLRSRLVRHTGTARIEVPLEGPMPTDAASWTSIVGAFRERVADQVGAGRARLFECDFSTSTEVDRIASQVVLLDAYAPYFDYYLACICGIPEITLLGTPADWQRIRERIDVIAELDLDFWARSLAPICDELVRAASGQPDLDFWRRMYKPRKAYGWDVVTGWIARLYPYTVRQGSAAERNSLLDLPLDEPQGGSDDEWYEGPGIRTHEVLGSPSTVRIHVVDFVQNERHVVALDGGVTAVSQDAEGRLAPISGWALRRSSPAMGEILDRIRAGHRFVPARERDDRFWYNFNGPADFMAMYHAFEEATLFAETTPWRILRPEEHQSVVFSLPYDRTTDVHRFLDLPDGTFLAMTSGRNAVLVRGRIDAVEPPPPAKAKGDAYDAESVETLPRQQRSSQPFEEVTILRRPLAEVLLRALDSGGATDLPEDGRLRDVLAEWYFEPPPPPRERKKPGRR</sequence>
<dbReference type="Pfam" id="PF14388">
    <property type="entry name" value="DUF4419"/>
    <property type="match status" value="1"/>
</dbReference>
<proteinExistence type="predicted"/>
<dbReference type="PANTHER" id="PTHR31252">
    <property type="entry name" value="DUF4419 DOMAIN-CONTAINING PROTEIN"/>
    <property type="match status" value="1"/>
</dbReference>
<evidence type="ECO:0000313" key="2">
    <source>
        <dbReference type="Proteomes" id="UP000309215"/>
    </source>
</evidence>
<dbReference type="InterPro" id="IPR025533">
    <property type="entry name" value="DUF4419"/>
</dbReference>
<reference evidence="1 2" key="1">
    <citation type="submission" date="2019-04" db="EMBL/GenBank/DDBJ databases">
        <authorList>
            <person name="Li Y."/>
            <person name="Wang J."/>
        </authorList>
    </citation>
    <scope>NUCLEOTIDE SEQUENCE [LARGE SCALE GENOMIC DNA]</scope>
    <source>
        <strain evidence="1 2">DSM 14668</strain>
    </source>
</reference>
<organism evidence="1 2">
    <name type="scientific">Polyangium fumosum</name>
    <dbReference type="NCBI Taxonomy" id="889272"/>
    <lineage>
        <taxon>Bacteria</taxon>
        <taxon>Pseudomonadati</taxon>
        <taxon>Myxococcota</taxon>
        <taxon>Polyangia</taxon>
        <taxon>Polyangiales</taxon>
        <taxon>Polyangiaceae</taxon>
        <taxon>Polyangium</taxon>
    </lineage>
</organism>
<gene>
    <name evidence="1" type="ORF">E8A74_50935</name>
</gene>
<keyword evidence="2" id="KW-1185">Reference proteome</keyword>
<dbReference type="EMBL" id="SSMQ01000150">
    <property type="protein sequence ID" value="TKC90556.1"/>
    <property type="molecule type" value="Genomic_DNA"/>
</dbReference>
<evidence type="ECO:0000313" key="1">
    <source>
        <dbReference type="EMBL" id="TKC90556.1"/>
    </source>
</evidence>
<comment type="caution">
    <text evidence="1">The sequence shown here is derived from an EMBL/GenBank/DDBJ whole genome shotgun (WGS) entry which is preliminary data.</text>
</comment>
<dbReference type="PANTHER" id="PTHR31252:SF11">
    <property type="entry name" value="DUF4419 DOMAIN-CONTAINING PROTEIN"/>
    <property type="match status" value="1"/>
</dbReference>
<name>A0A4U1IAJ3_9BACT</name>
<dbReference type="Proteomes" id="UP000309215">
    <property type="component" value="Unassembled WGS sequence"/>
</dbReference>
<dbReference type="AlphaFoldDB" id="A0A4U1IAJ3"/>
<accession>A0A4U1IAJ3</accession>